<sequence length="101" mass="11080">PLVHIALVLISLGLVSQAISRKFFLLLHIAILHLKSSDGLPPSPKLFLVLHVGMQLASLGLFLWSDLVCLTVLAKVVQCWIEYAKLAWLPMVVAGLCPSWP</sequence>
<reference evidence="1" key="1">
    <citation type="submission" date="2015-04" db="EMBL/GenBank/DDBJ databases">
        <title>The genome sequence of the plant pathogenic Rhizarian Plasmodiophora brassicae reveals insights in its biotrophic life cycle and the origin of chitin synthesis.</title>
        <authorList>
            <person name="Schwelm A."/>
            <person name="Fogelqvist J."/>
            <person name="Knaust A."/>
            <person name="Julke S."/>
            <person name="Lilja T."/>
            <person name="Dhandapani V."/>
            <person name="Bonilla-Rosso G."/>
            <person name="Karlsson M."/>
            <person name="Shevchenko A."/>
            <person name="Choi S.R."/>
            <person name="Kim H.G."/>
            <person name="Park J.Y."/>
            <person name="Lim Y.P."/>
            <person name="Ludwig-Muller J."/>
            <person name="Dixelius C."/>
        </authorList>
    </citation>
    <scope>NUCLEOTIDE SEQUENCE</scope>
    <source>
        <tissue evidence="1">Potato root galls</tissue>
    </source>
</reference>
<organism evidence="1">
    <name type="scientific">Spongospora subterranea</name>
    <dbReference type="NCBI Taxonomy" id="70186"/>
    <lineage>
        <taxon>Eukaryota</taxon>
        <taxon>Sar</taxon>
        <taxon>Rhizaria</taxon>
        <taxon>Endomyxa</taxon>
        <taxon>Phytomyxea</taxon>
        <taxon>Plasmodiophorida</taxon>
        <taxon>Plasmodiophoridae</taxon>
        <taxon>Spongospora</taxon>
    </lineage>
</organism>
<feature type="non-terminal residue" evidence="1">
    <location>
        <position position="1"/>
    </location>
</feature>
<accession>A0A0H5QJ47</accession>
<evidence type="ECO:0000313" key="1">
    <source>
        <dbReference type="EMBL" id="CRZ02135.1"/>
    </source>
</evidence>
<dbReference type="AlphaFoldDB" id="A0A0H5QJ47"/>
<proteinExistence type="predicted"/>
<name>A0A0H5QJ47_9EUKA</name>
<dbReference type="EMBL" id="HACM01001693">
    <property type="protein sequence ID" value="CRZ02135.1"/>
    <property type="molecule type" value="Transcribed_RNA"/>
</dbReference>
<protein>
    <submittedName>
        <fullName evidence="1">Uncharacterized protein</fullName>
    </submittedName>
</protein>